<dbReference type="Gene3D" id="2.60.120.10">
    <property type="entry name" value="Jelly Rolls"/>
    <property type="match status" value="1"/>
</dbReference>
<organism evidence="12 13">
    <name type="scientific">Cylindrotheca closterium</name>
    <dbReference type="NCBI Taxonomy" id="2856"/>
    <lineage>
        <taxon>Eukaryota</taxon>
        <taxon>Sar</taxon>
        <taxon>Stramenopiles</taxon>
        <taxon>Ochrophyta</taxon>
        <taxon>Bacillariophyta</taxon>
        <taxon>Bacillariophyceae</taxon>
        <taxon>Bacillariophycidae</taxon>
        <taxon>Bacillariales</taxon>
        <taxon>Bacillariaceae</taxon>
        <taxon>Cylindrotheca</taxon>
    </lineage>
</organism>
<name>A0AAD2GCB7_9STRA</name>
<keyword evidence="2 7" id="KW-0812">Transmembrane</keyword>
<dbReference type="InterPro" id="IPR002550">
    <property type="entry name" value="CNNM"/>
</dbReference>
<keyword evidence="3" id="KW-0677">Repeat</keyword>
<evidence type="ECO:0000256" key="1">
    <source>
        <dbReference type="ARBA" id="ARBA00004141"/>
    </source>
</evidence>
<evidence type="ECO:0000259" key="10">
    <source>
        <dbReference type="PROSITE" id="PS51371"/>
    </source>
</evidence>
<feature type="domain" description="CBS" evidence="10">
    <location>
        <begin position="305"/>
        <end position="366"/>
    </location>
</feature>
<proteinExistence type="predicted"/>
<dbReference type="PROSITE" id="PS51846">
    <property type="entry name" value="CNNM"/>
    <property type="match status" value="1"/>
</dbReference>
<evidence type="ECO:0000256" key="6">
    <source>
        <dbReference type="PROSITE-ProRule" id="PRU00703"/>
    </source>
</evidence>
<dbReference type="GO" id="GO:0010960">
    <property type="term" value="P:magnesium ion homeostasis"/>
    <property type="evidence" value="ECO:0007669"/>
    <property type="project" value="InterPro"/>
</dbReference>
<feature type="domain" description="CBS" evidence="10">
    <location>
        <begin position="373"/>
        <end position="440"/>
    </location>
</feature>
<comment type="caution">
    <text evidence="12">The sequence shown here is derived from an EMBL/GenBank/DDBJ whole genome shotgun (WGS) entry which is preliminary data.</text>
</comment>
<accession>A0AAD2GCB7</accession>
<dbReference type="Pfam" id="PF25562">
    <property type="entry name" value="CNBH_CNNM2_C"/>
    <property type="match status" value="1"/>
</dbReference>
<dbReference type="PROSITE" id="PS50042">
    <property type="entry name" value="CNMP_BINDING_3"/>
    <property type="match status" value="1"/>
</dbReference>
<evidence type="ECO:0000313" key="13">
    <source>
        <dbReference type="Proteomes" id="UP001295423"/>
    </source>
</evidence>
<dbReference type="InterPro" id="IPR046342">
    <property type="entry name" value="CBS_dom_sf"/>
</dbReference>
<dbReference type="InterPro" id="IPR044751">
    <property type="entry name" value="Ion_transp-like_CBS"/>
</dbReference>
<dbReference type="InterPro" id="IPR014710">
    <property type="entry name" value="RmlC-like_jellyroll"/>
</dbReference>
<reference evidence="12" key="1">
    <citation type="submission" date="2023-08" db="EMBL/GenBank/DDBJ databases">
        <authorList>
            <person name="Audoor S."/>
            <person name="Bilcke G."/>
        </authorList>
    </citation>
    <scope>NUCLEOTIDE SEQUENCE</scope>
</reference>
<keyword evidence="13" id="KW-1185">Reference proteome</keyword>
<dbReference type="Pfam" id="PF00571">
    <property type="entry name" value="CBS"/>
    <property type="match status" value="1"/>
</dbReference>
<evidence type="ECO:0000259" key="11">
    <source>
        <dbReference type="PROSITE" id="PS51846"/>
    </source>
</evidence>
<feature type="transmembrane region" description="Helical" evidence="8">
    <location>
        <begin position="115"/>
        <end position="138"/>
    </location>
</feature>
<evidence type="ECO:0000259" key="9">
    <source>
        <dbReference type="PROSITE" id="PS50042"/>
    </source>
</evidence>
<dbReference type="SUPFAM" id="SSF51206">
    <property type="entry name" value="cAMP-binding domain-like"/>
    <property type="match status" value="1"/>
</dbReference>
<keyword evidence="5 7" id="KW-0472">Membrane</keyword>
<dbReference type="SUPFAM" id="SSF54631">
    <property type="entry name" value="CBS-domain pair"/>
    <property type="match status" value="1"/>
</dbReference>
<keyword evidence="4 7" id="KW-1133">Transmembrane helix</keyword>
<comment type="subcellular location">
    <subcellularLocation>
        <location evidence="1">Membrane</location>
        <topology evidence="1">Multi-pass membrane protein</topology>
    </subcellularLocation>
</comment>
<evidence type="ECO:0000256" key="5">
    <source>
        <dbReference type="ARBA" id="ARBA00023136"/>
    </source>
</evidence>
<dbReference type="Pfam" id="PF01595">
    <property type="entry name" value="CNNM"/>
    <property type="match status" value="1"/>
</dbReference>
<feature type="transmembrane region" description="Helical" evidence="8">
    <location>
        <begin position="169"/>
        <end position="191"/>
    </location>
</feature>
<evidence type="ECO:0000256" key="3">
    <source>
        <dbReference type="ARBA" id="ARBA00022737"/>
    </source>
</evidence>
<evidence type="ECO:0000256" key="7">
    <source>
        <dbReference type="PROSITE-ProRule" id="PRU01193"/>
    </source>
</evidence>
<dbReference type="AlphaFoldDB" id="A0AAD2GCB7"/>
<dbReference type="FunFam" id="3.10.580.10:FF:000006">
    <property type="entry name" value="DUF21 and CBS domain protein"/>
    <property type="match status" value="1"/>
</dbReference>
<protein>
    <submittedName>
        <fullName evidence="12">Uncharacterized protein</fullName>
    </submittedName>
</protein>
<sequence length="707" mass="77602">MDGPPLLRNEHDVRTPTRVVGLILLPTLALALKLISGAHDEHLGHQHQHHQQYLRQPPSGAFPSFATTITRNLEQATDDAAAAETCTLDCCWQYEPTICPSENAWIEAIPFGLQIALIILFLCLSALFSGLTLGLMSLDKTGLEIVMGGDDPVAAGYAKKIYPVREDGNLLLCTLLLGNVAVNALLSIFLAAYTGGIIGFISSTFLIVIFGEIVPQALCSRYALKIGARTVPLVKAIRILLYVLTAPLAKALDCALGRELASTYSNAEMLKLLQIHVQENVLDKDTAGAMTGALTYKNMSVEDVMTPMERTFMLDVDDKLSFEKIAAVFKTGYSRIPVYEISRHNVIGLLFVKDLIFIDPEDEVPIRSFIQIFGRNVHVVWPNDNLGEVLAELKKGKSHLALVRDVDNEDDTKDPVYVMRGIITLEDIIEKIIGDSIVDETDAFMDNTQEVKVDRVEGFQWARLRLLDSKITDKRLSESEVHAVTAHLQTNHSETFKLLTHDQLTALVSRTPLCNFEEAQREVGQALPNELLYETNKPSDVFTLILGGKVTILVGSESFRSDLSSWSVLGKGALENAAFAPDFTAYVSDGPCKCLRITRADFDSAVDASAVERRSLSDPRLPGSARRLSSTGSVNSEVLNTISELGVSNHRKHTLVTLMSNDAKDDDKVPDSPSKSRLSLRFADVMDSEDIINNGIPENGGEKTLDA</sequence>
<dbReference type="InterPro" id="IPR018490">
    <property type="entry name" value="cNMP-bd_dom_sf"/>
</dbReference>
<evidence type="ECO:0000256" key="8">
    <source>
        <dbReference type="SAM" id="Phobius"/>
    </source>
</evidence>
<evidence type="ECO:0000256" key="4">
    <source>
        <dbReference type="ARBA" id="ARBA00022989"/>
    </source>
</evidence>
<keyword evidence="6" id="KW-0129">CBS domain</keyword>
<feature type="domain" description="Cyclic nucleotide-binding" evidence="9">
    <location>
        <begin position="495"/>
        <end position="623"/>
    </location>
</feature>
<dbReference type="InterPro" id="IPR045095">
    <property type="entry name" value="ACDP"/>
</dbReference>
<evidence type="ECO:0000256" key="2">
    <source>
        <dbReference type="ARBA" id="ARBA00022692"/>
    </source>
</evidence>
<dbReference type="PANTHER" id="PTHR12064:SF94">
    <property type="entry name" value="UNEXTENDED PROTEIN"/>
    <property type="match status" value="1"/>
</dbReference>
<feature type="domain" description="CNNM transmembrane" evidence="11">
    <location>
        <begin position="107"/>
        <end position="286"/>
    </location>
</feature>
<gene>
    <name evidence="12" type="ORF">CYCCA115_LOCUS23661</name>
</gene>
<dbReference type="InterPro" id="IPR000644">
    <property type="entry name" value="CBS_dom"/>
</dbReference>
<feature type="transmembrane region" description="Helical" evidence="8">
    <location>
        <begin position="197"/>
        <end position="218"/>
    </location>
</feature>
<dbReference type="InterPro" id="IPR000595">
    <property type="entry name" value="cNMP-bd_dom"/>
</dbReference>
<dbReference type="PROSITE" id="PS51371">
    <property type="entry name" value="CBS"/>
    <property type="match status" value="2"/>
</dbReference>
<evidence type="ECO:0000313" key="12">
    <source>
        <dbReference type="EMBL" id="CAJ1969350.1"/>
    </source>
</evidence>
<dbReference type="Gene3D" id="3.10.580.10">
    <property type="entry name" value="CBS-domain"/>
    <property type="match status" value="1"/>
</dbReference>
<dbReference type="GO" id="GO:0016020">
    <property type="term" value="C:membrane"/>
    <property type="evidence" value="ECO:0007669"/>
    <property type="project" value="UniProtKB-SubCell"/>
</dbReference>
<dbReference type="PANTHER" id="PTHR12064">
    <property type="entry name" value="METAL TRANSPORTER CNNM"/>
    <property type="match status" value="1"/>
</dbReference>
<dbReference type="EMBL" id="CAKOGP040002424">
    <property type="protein sequence ID" value="CAJ1969350.1"/>
    <property type="molecule type" value="Genomic_DNA"/>
</dbReference>
<dbReference type="Proteomes" id="UP001295423">
    <property type="component" value="Unassembled WGS sequence"/>
</dbReference>
<dbReference type="CDD" id="cd04590">
    <property type="entry name" value="CBS_pair_CorC_HlyC_assoc"/>
    <property type="match status" value="1"/>
</dbReference>